<dbReference type="Proteomes" id="UP000293952">
    <property type="component" value="Unassembled WGS sequence"/>
</dbReference>
<reference evidence="1 2" key="1">
    <citation type="submission" date="2019-02" db="EMBL/GenBank/DDBJ databases">
        <title>Genome sequence of the sea-ice species Brumimicrobium glaciale.</title>
        <authorList>
            <person name="Bowman J.P."/>
        </authorList>
    </citation>
    <scope>NUCLEOTIDE SEQUENCE [LARGE SCALE GENOMIC DNA]</scope>
    <source>
        <strain evidence="1 2">IC156</strain>
    </source>
</reference>
<keyword evidence="2" id="KW-1185">Reference proteome</keyword>
<dbReference type="EMBL" id="SETE01000005">
    <property type="protein sequence ID" value="RYM32902.1"/>
    <property type="molecule type" value="Genomic_DNA"/>
</dbReference>
<dbReference type="AlphaFoldDB" id="A0A4Q4KI61"/>
<accession>A0A4Q4KI61</accession>
<name>A0A4Q4KI61_9FLAO</name>
<protein>
    <submittedName>
        <fullName evidence="1">Uncharacterized protein</fullName>
    </submittedName>
</protein>
<organism evidence="1 2">
    <name type="scientific">Brumimicrobium glaciale</name>
    <dbReference type="NCBI Taxonomy" id="200475"/>
    <lineage>
        <taxon>Bacteria</taxon>
        <taxon>Pseudomonadati</taxon>
        <taxon>Bacteroidota</taxon>
        <taxon>Flavobacteriia</taxon>
        <taxon>Flavobacteriales</taxon>
        <taxon>Crocinitomicaceae</taxon>
        <taxon>Brumimicrobium</taxon>
    </lineage>
</organism>
<gene>
    <name evidence="1" type="ORF">ERX46_12675</name>
</gene>
<dbReference type="RefSeq" id="WP_130094239.1">
    <property type="nucleotide sequence ID" value="NZ_SETE01000005.1"/>
</dbReference>
<comment type="caution">
    <text evidence="1">The sequence shown here is derived from an EMBL/GenBank/DDBJ whole genome shotgun (WGS) entry which is preliminary data.</text>
</comment>
<evidence type="ECO:0000313" key="2">
    <source>
        <dbReference type="Proteomes" id="UP000293952"/>
    </source>
</evidence>
<proteinExistence type="predicted"/>
<sequence>MSFTKNTIEQLIKASNQIQTETIEDNDLTDILEGLNAVIEISERISKNDKTTDFYWNEIITELIAVIHSAISGYSKLGLTGLRNILELVCHSFFYYDHQIELKLSINENIKADKYVSALINDYMFFTSKYINTFYDDIQKLEYKPDSISGFLKMEYSALCDVVHGRHKTLLKKDLSIKYDKISFKKFETHFLNITSVISNMYIVRHNDFNEKEIIKISKRLKLLKL</sequence>
<evidence type="ECO:0000313" key="1">
    <source>
        <dbReference type="EMBL" id="RYM32902.1"/>
    </source>
</evidence>